<protein>
    <submittedName>
        <fullName evidence="2">Uncharacterized protein</fullName>
    </submittedName>
</protein>
<keyword evidence="1" id="KW-0472">Membrane</keyword>
<dbReference type="PROSITE" id="PS51257">
    <property type="entry name" value="PROKAR_LIPOPROTEIN"/>
    <property type="match status" value="1"/>
</dbReference>
<keyword evidence="3" id="KW-1185">Reference proteome</keyword>
<keyword evidence="1" id="KW-1133">Transmembrane helix</keyword>
<dbReference type="Proteomes" id="UP001243330">
    <property type="component" value="Unassembled WGS sequence"/>
</dbReference>
<accession>A0AAD9A5P6</accession>
<sequence>MITILARYYEDHNCLGPSGVCACWLCNYCACCLYLSLSRLSRHMPVGLSWLFCGNEAVACQSRCIEVPKHIQWQDS</sequence>
<proteinExistence type="predicted"/>
<evidence type="ECO:0000313" key="2">
    <source>
        <dbReference type="EMBL" id="KAK1841903.1"/>
    </source>
</evidence>
<dbReference type="EMBL" id="JAQOWY010000449">
    <property type="protein sequence ID" value="KAK1841903.1"/>
    <property type="molecule type" value="Genomic_DNA"/>
</dbReference>
<evidence type="ECO:0000313" key="3">
    <source>
        <dbReference type="Proteomes" id="UP001243330"/>
    </source>
</evidence>
<name>A0AAD9A5P6_9PEZI</name>
<dbReference type="AlphaFoldDB" id="A0AAD9A5P6"/>
<reference evidence="2" key="1">
    <citation type="submission" date="2023-01" db="EMBL/GenBank/DDBJ databases">
        <title>Colletotrichum chrysophilum M932 genome sequence.</title>
        <authorList>
            <person name="Baroncelli R."/>
        </authorList>
    </citation>
    <scope>NUCLEOTIDE SEQUENCE</scope>
    <source>
        <strain evidence="2">M932</strain>
    </source>
</reference>
<evidence type="ECO:0000256" key="1">
    <source>
        <dbReference type="SAM" id="Phobius"/>
    </source>
</evidence>
<comment type="caution">
    <text evidence="2">The sequence shown here is derived from an EMBL/GenBank/DDBJ whole genome shotgun (WGS) entry which is preliminary data.</text>
</comment>
<feature type="transmembrane region" description="Helical" evidence="1">
    <location>
        <begin position="15"/>
        <end position="37"/>
    </location>
</feature>
<keyword evidence="1" id="KW-0812">Transmembrane</keyword>
<organism evidence="2 3">
    <name type="scientific">Colletotrichum chrysophilum</name>
    <dbReference type="NCBI Taxonomy" id="1836956"/>
    <lineage>
        <taxon>Eukaryota</taxon>
        <taxon>Fungi</taxon>
        <taxon>Dikarya</taxon>
        <taxon>Ascomycota</taxon>
        <taxon>Pezizomycotina</taxon>
        <taxon>Sordariomycetes</taxon>
        <taxon>Hypocreomycetidae</taxon>
        <taxon>Glomerellales</taxon>
        <taxon>Glomerellaceae</taxon>
        <taxon>Colletotrichum</taxon>
        <taxon>Colletotrichum gloeosporioides species complex</taxon>
    </lineage>
</organism>
<gene>
    <name evidence="2" type="ORF">CCHR01_15485</name>
</gene>